<proteinExistence type="predicted"/>
<keyword evidence="1" id="KW-0472">Membrane</keyword>
<organism evidence="2 3">
    <name type="scientific">Acinetobacter rudis</name>
    <dbReference type="NCBI Taxonomy" id="632955"/>
    <lineage>
        <taxon>Bacteria</taxon>
        <taxon>Pseudomonadati</taxon>
        <taxon>Pseudomonadota</taxon>
        <taxon>Gammaproteobacteria</taxon>
        <taxon>Moraxellales</taxon>
        <taxon>Moraxellaceae</taxon>
        <taxon>Acinetobacter</taxon>
    </lineage>
</organism>
<keyword evidence="1" id="KW-0812">Transmembrane</keyword>
<dbReference type="EMBL" id="JAVIDL010000007">
    <property type="protein sequence ID" value="MDQ8935104.1"/>
    <property type="molecule type" value="Genomic_DNA"/>
</dbReference>
<dbReference type="AlphaFoldDB" id="A0AAW8J5Y8"/>
<keyword evidence="1" id="KW-1133">Transmembrane helix</keyword>
<name>A0AAW8J5Y8_9GAMM</name>
<feature type="transmembrane region" description="Helical" evidence="1">
    <location>
        <begin position="161"/>
        <end position="183"/>
    </location>
</feature>
<dbReference type="Proteomes" id="UP001243844">
    <property type="component" value="Unassembled WGS sequence"/>
</dbReference>
<evidence type="ECO:0000256" key="1">
    <source>
        <dbReference type="SAM" id="Phobius"/>
    </source>
</evidence>
<accession>A0AAW8J5Y8</accession>
<dbReference type="RefSeq" id="WP_308980864.1">
    <property type="nucleotide sequence ID" value="NZ_JAVIDL010000007.1"/>
</dbReference>
<reference evidence="2" key="1">
    <citation type="submission" date="2023-08" db="EMBL/GenBank/DDBJ databases">
        <title>Emergence of clinically-relevant ST2 carbapenem-resistant Acinetobacter baumannii strains in hospital sewages in Zhejiang, East of China.</title>
        <authorList>
            <person name="Kaichao C."/>
            <person name="Zhang R."/>
        </authorList>
    </citation>
    <scope>NUCLEOTIDE SEQUENCE</scope>
    <source>
        <strain evidence="2">M-RB-37</strain>
    </source>
</reference>
<feature type="transmembrane region" description="Helical" evidence="1">
    <location>
        <begin position="195"/>
        <end position="218"/>
    </location>
</feature>
<evidence type="ECO:0000313" key="3">
    <source>
        <dbReference type="Proteomes" id="UP001243844"/>
    </source>
</evidence>
<sequence>MNQRDHPSSKIATHIAGLGLILMITHSAQQQFQNRSTELKQLPTSSWKIVQFDYPTEVTASVLGFRTGEYRLTIYDRFRRSFEFNCRGFNEFCQGLDQQRYTPTQFEFYATHDAKQSIEHSEQYKLKRIIFLDQQQNTQSLDILHQAPNSVQYVNNKRNSLIRFFFIYGLIYSVLCIALVIYALANKRQARGIQFYLYCLIALLLILHYLYFAFSFWIQL</sequence>
<protein>
    <submittedName>
        <fullName evidence="2">Uncharacterized protein</fullName>
    </submittedName>
</protein>
<evidence type="ECO:0000313" key="2">
    <source>
        <dbReference type="EMBL" id="MDQ8935104.1"/>
    </source>
</evidence>
<gene>
    <name evidence="2" type="ORF">RFH47_05100</name>
</gene>
<comment type="caution">
    <text evidence="2">The sequence shown here is derived from an EMBL/GenBank/DDBJ whole genome shotgun (WGS) entry which is preliminary data.</text>
</comment>